<dbReference type="EMBL" id="JANEYG010000063">
    <property type="protein sequence ID" value="KAJ8914808.1"/>
    <property type="molecule type" value="Genomic_DNA"/>
</dbReference>
<reference evidence="2 3" key="1">
    <citation type="journal article" date="2023" name="Insect Mol. Biol.">
        <title>Genome sequencing provides insights into the evolution of gene families encoding plant cell wall-degrading enzymes in longhorned beetles.</title>
        <authorList>
            <person name="Shin N.R."/>
            <person name="Okamura Y."/>
            <person name="Kirsch R."/>
            <person name="Pauchet Y."/>
        </authorList>
    </citation>
    <scope>NUCLEOTIDE SEQUENCE [LARGE SCALE GENOMIC DNA]</scope>
    <source>
        <strain evidence="2">EAD_L_NR</strain>
    </source>
</reference>
<sequence length="107" mass="12791">MDESIKKVEWRTYYPFVKYFRNNDTIEITTNQWDVFDAMYEGEDSKHLAVAGWNYPNAPLINDDYFKYLIPLKHLFNIFNDYRVVTCGKQTIRLTRSNSDNNCLHPV</sequence>
<evidence type="ECO:0000313" key="3">
    <source>
        <dbReference type="Proteomes" id="UP001159042"/>
    </source>
</evidence>
<protein>
    <recommendedName>
        <fullName evidence="1">Double jelly roll-like domain-containing protein</fullName>
    </recommendedName>
</protein>
<evidence type="ECO:0000313" key="2">
    <source>
        <dbReference type="EMBL" id="KAJ8914808.1"/>
    </source>
</evidence>
<keyword evidence="3" id="KW-1185">Reference proteome</keyword>
<organism evidence="2 3">
    <name type="scientific">Exocentrus adspersus</name>
    <dbReference type="NCBI Taxonomy" id="1586481"/>
    <lineage>
        <taxon>Eukaryota</taxon>
        <taxon>Metazoa</taxon>
        <taxon>Ecdysozoa</taxon>
        <taxon>Arthropoda</taxon>
        <taxon>Hexapoda</taxon>
        <taxon>Insecta</taxon>
        <taxon>Pterygota</taxon>
        <taxon>Neoptera</taxon>
        <taxon>Endopterygota</taxon>
        <taxon>Coleoptera</taxon>
        <taxon>Polyphaga</taxon>
        <taxon>Cucujiformia</taxon>
        <taxon>Chrysomeloidea</taxon>
        <taxon>Cerambycidae</taxon>
        <taxon>Lamiinae</taxon>
        <taxon>Acanthocinini</taxon>
        <taxon>Exocentrus</taxon>
    </lineage>
</organism>
<comment type="caution">
    <text evidence="2">The sequence shown here is derived from an EMBL/GenBank/DDBJ whole genome shotgun (WGS) entry which is preliminary data.</text>
</comment>
<dbReference type="AlphaFoldDB" id="A0AAV8VKM9"/>
<evidence type="ECO:0000259" key="1">
    <source>
        <dbReference type="Pfam" id="PF21738"/>
    </source>
</evidence>
<dbReference type="Pfam" id="PF21738">
    <property type="entry name" value="DJR-like_dom"/>
    <property type="match status" value="1"/>
</dbReference>
<gene>
    <name evidence="2" type="ORF">NQ315_014553</name>
</gene>
<accession>A0AAV8VKM9</accession>
<dbReference type="PANTHER" id="PTHR36159:SF1">
    <property type="entry name" value="RETROVIRUS-RELATED POL POLYPROTEIN FROM TRANSPOSON 412-LIKE PROTEIN"/>
    <property type="match status" value="1"/>
</dbReference>
<dbReference type="InterPro" id="IPR049512">
    <property type="entry name" value="DJR-like_dom"/>
</dbReference>
<name>A0AAV8VKM9_9CUCU</name>
<feature type="domain" description="Double jelly roll-like" evidence="1">
    <location>
        <begin position="43"/>
        <end position="104"/>
    </location>
</feature>
<proteinExistence type="predicted"/>
<dbReference type="Proteomes" id="UP001159042">
    <property type="component" value="Unassembled WGS sequence"/>
</dbReference>
<dbReference type="PANTHER" id="PTHR36159">
    <property type="entry name" value="PROTEIN CBG23766"/>
    <property type="match status" value="1"/>
</dbReference>